<keyword evidence="1" id="KW-0732">Signal</keyword>
<dbReference type="NCBIfam" id="NF037995">
    <property type="entry name" value="TRAP_S1"/>
    <property type="match status" value="1"/>
</dbReference>
<dbReference type="Pfam" id="PF03480">
    <property type="entry name" value="DctP"/>
    <property type="match status" value="1"/>
</dbReference>
<dbReference type="Gene3D" id="3.40.190.170">
    <property type="entry name" value="Bacterial extracellular solute-binding protein, family 7"/>
    <property type="match status" value="1"/>
</dbReference>
<dbReference type="InterPro" id="IPR038404">
    <property type="entry name" value="TRAP_DctP_sf"/>
</dbReference>
<dbReference type="PANTHER" id="PTHR33376:SF15">
    <property type="entry name" value="BLL6794 PROTEIN"/>
    <property type="match status" value="1"/>
</dbReference>
<keyword evidence="2" id="KW-0472">Membrane</keyword>
<evidence type="ECO:0000313" key="4">
    <source>
        <dbReference type="Proteomes" id="UP000191931"/>
    </source>
</evidence>
<keyword evidence="2" id="KW-0812">Transmembrane</keyword>
<accession>A0A1W1H5P6</accession>
<dbReference type="AlphaFoldDB" id="A0A1W1H5P6"/>
<evidence type="ECO:0000256" key="1">
    <source>
        <dbReference type="ARBA" id="ARBA00022729"/>
    </source>
</evidence>
<dbReference type="CDD" id="cd13665">
    <property type="entry name" value="PBP2_TRAP_Dctp3_4"/>
    <property type="match status" value="1"/>
</dbReference>
<reference evidence="3 4" key="1">
    <citation type="submission" date="2017-03" db="EMBL/GenBank/DDBJ databases">
        <authorList>
            <person name="Afonso C.L."/>
            <person name="Miller P.J."/>
            <person name="Scott M.A."/>
            <person name="Spackman E."/>
            <person name="Goraichik I."/>
            <person name="Dimitrov K.M."/>
            <person name="Suarez D.L."/>
            <person name="Swayne D.E."/>
        </authorList>
    </citation>
    <scope>NUCLEOTIDE SEQUENCE [LARGE SCALE GENOMIC DNA]</scope>
    <source>
        <strain evidence="3">PRJEB14757</strain>
    </source>
</reference>
<sequence>MKIDYVLNKFNCLIKRLDVVAGFLVILAVVSVISFVFAVDTVSASDEVKGKMNIRFSTWHVPAGADVQKLWIPMLEEMKKRSNGRISYTMYAGGALGKGPEHYDIIKTGLSDMGYATLSWTPGRFPLTDVLSSPIVCPAKWKGAEAGMAMYDKKLHSEFEGIKVLHINNCVMAHLWTTKKVTTMEDIRGMKIRSPGGLQTRAIKALGAVPVFMPLGDVYLSMETGVIDGVVTCPALIKAFKLYEVAKFGVPTSFGCVSEGLFVNQKFWDKIPEDLKPIVEDVGRNAYKVAGIFDEHWYEDIMAGFKEKIEITPLSDSEQAKWDDAFKGMLVEWASELEGKGLPAIEALKDFKKELSNVGVGFNACPY</sequence>
<dbReference type="RefSeq" id="WP_080804155.1">
    <property type="nucleotide sequence ID" value="NZ_LT828545.1"/>
</dbReference>
<dbReference type="GO" id="GO:0055085">
    <property type="term" value="P:transmembrane transport"/>
    <property type="evidence" value="ECO:0007669"/>
    <property type="project" value="InterPro"/>
</dbReference>
<dbReference type="EMBL" id="FWEV01000010">
    <property type="protein sequence ID" value="SLM27688.1"/>
    <property type="molecule type" value="Genomic_DNA"/>
</dbReference>
<evidence type="ECO:0000256" key="2">
    <source>
        <dbReference type="SAM" id="Phobius"/>
    </source>
</evidence>
<protein>
    <submittedName>
        <fullName evidence="3">DctP3</fullName>
    </submittedName>
</protein>
<organism evidence="3 4">
    <name type="scientific">Desulfamplus magnetovallimortis</name>
    <dbReference type="NCBI Taxonomy" id="1246637"/>
    <lineage>
        <taxon>Bacteria</taxon>
        <taxon>Pseudomonadati</taxon>
        <taxon>Thermodesulfobacteriota</taxon>
        <taxon>Desulfobacteria</taxon>
        <taxon>Desulfobacterales</taxon>
        <taxon>Desulfobacteraceae</taxon>
        <taxon>Desulfamplus</taxon>
    </lineage>
</organism>
<dbReference type="Proteomes" id="UP000191931">
    <property type="component" value="Unassembled WGS sequence"/>
</dbReference>
<proteinExistence type="predicted"/>
<dbReference type="PANTHER" id="PTHR33376">
    <property type="match status" value="1"/>
</dbReference>
<keyword evidence="4" id="KW-1185">Reference proteome</keyword>
<dbReference type="OrthoDB" id="8912194at2"/>
<feature type="transmembrane region" description="Helical" evidence="2">
    <location>
        <begin position="20"/>
        <end position="39"/>
    </location>
</feature>
<keyword evidence="2" id="KW-1133">Transmembrane helix</keyword>
<evidence type="ECO:0000313" key="3">
    <source>
        <dbReference type="EMBL" id="SLM27688.1"/>
    </source>
</evidence>
<gene>
    <name evidence="3" type="primary">dctP</name>
    <name evidence="3" type="ORF">MTBBW1_1070004</name>
</gene>
<name>A0A1W1H5P6_9BACT</name>
<dbReference type="STRING" id="1246637.MTBBW1_1070004"/>
<dbReference type="InterPro" id="IPR018389">
    <property type="entry name" value="DctP_fam"/>
</dbReference>